<evidence type="ECO:0000256" key="1">
    <source>
        <dbReference type="ARBA" id="ARBA00006040"/>
    </source>
</evidence>
<dbReference type="Pfam" id="PF01432">
    <property type="entry name" value="Peptidase_M3"/>
    <property type="match status" value="1"/>
</dbReference>
<dbReference type="InterPro" id="IPR024079">
    <property type="entry name" value="MetalloPept_cat_dom_sf"/>
</dbReference>
<dbReference type="PANTHER" id="PTHR11804:SF79">
    <property type="entry name" value="MITOCHONDRIAL INTERMEDIATE PEPTIDASE"/>
    <property type="match status" value="1"/>
</dbReference>
<dbReference type="Gene3D" id="3.40.390.10">
    <property type="entry name" value="Collagenase (Catalytic Domain)"/>
    <property type="match status" value="1"/>
</dbReference>
<evidence type="ECO:0000256" key="7">
    <source>
        <dbReference type="RuleBase" id="RU003435"/>
    </source>
</evidence>
<comment type="caution">
    <text evidence="9">The sequence shown here is derived from an EMBL/GenBank/DDBJ whole genome shotgun (WGS) entry which is preliminary data.</text>
</comment>
<gene>
    <name evidence="9" type="ORF">IE077_004152</name>
</gene>
<feature type="domain" description="Peptidase M3A/M3B catalytic" evidence="8">
    <location>
        <begin position="12"/>
        <end position="282"/>
    </location>
</feature>
<dbReference type="InterPro" id="IPR001567">
    <property type="entry name" value="Pept_M3A_M3B_dom"/>
</dbReference>
<keyword evidence="3 7" id="KW-0479">Metal-binding</keyword>
<evidence type="ECO:0000259" key="8">
    <source>
        <dbReference type="Pfam" id="PF01432"/>
    </source>
</evidence>
<dbReference type="SUPFAM" id="SSF55486">
    <property type="entry name" value="Metalloproteases ('zincins'), catalytic domain"/>
    <property type="match status" value="1"/>
</dbReference>
<organism evidence="9 10">
    <name type="scientific">Cardiosporidium cionae</name>
    <dbReference type="NCBI Taxonomy" id="476202"/>
    <lineage>
        <taxon>Eukaryota</taxon>
        <taxon>Sar</taxon>
        <taxon>Alveolata</taxon>
        <taxon>Apicomplexa</taxon>
        <taxon>Aconoidasida</taxon>
        <taxon>Nephromycida</taxon>
        <taxon>Cardiosporidium</taxon>
    </lineage>
</organism>
<dbReference type="PANTHER" id="PTHR11804">
    <property type="entry name" value="PROTEASE M3 THIMET OLIGOPEPTIDASE-RELATED"/>
    <property type="match status" value="1"/>
</dbReference>
<dbReference type="InterPro" id="IPR045090">
    <property type="entry name" value="Pept_M3A_M3B"/>
</dbReference>
<dbReference type="Gene3D" id="1.10.1370.10">
    <property type="entry name" value="Neurolysin, domain 3"/>
    <property type="match status" value="1"/>
</dbReference>
<name>A0ABQ7J7J0_9APIC</name>
<dbReference type="Proteomes" id="UP000823046">
    <property type="component" value="Unassembled WGS sequence"/>
</dbReference>
<keyword evidence="2 7" id="KW-0645">Protease</keyword>
<evidence type="ECO:0000256" key="3">
    <source>
        <dbReference type="ARBA" id="ARBA00022723"/>
    </source>
</evidence>
<sequence>MDKNVPCLNGKKSSRVMGILYIDLWNRPNKSPLMAQYTIRCSKKMDFCYEQNWLKETPLTLILRNDVDGKLLDSLLKTTTLSPPNVLMFYHEMGHTMHSLISSTEFQHLSGTRGAVDFAEFPSHLFELFFQSSSFPASLMPSSSSIELSYSVENYLRFQRRFSHLDALHLLLQAEMDQRSASLNPLYTTKSVENHIHSWFSTSSLLNQSFPSTPGALPLYALMGVPPPSQFTHLLHYGGTYYAYLYCKVSSSFVWEKAFQRSCWNATAGRELRKVLEKGCLDCTIHRLLHLVEACHHFDETVPPINFSEIKEFPQKIPLEPFLRDIQWKE</sequence>
<comment type="cofactor">
    <cofactor evidence="7">
        <name>Zn(2+)</name>
        <dbReference type="ChEBI" id="CHEBI:29105"/>
    </cofactor>
    <text evidence="7">Binds 1 zinc ion.</text>
</comment>
<dbReference type="InterPro" id="IPR024077">
    <property type="entry name" value="Neurolysin/TOP_dom2"/>
</dbReference>
<keyword evidence="6 7" id="KW-0482">Metalloprotease</keyword>
<evidence type="ECO:0000256" key="5">
    <source>
        <dbReference type="ARBA" id="ARBA00022833"/>
    </source>
</evidence>
<evidence type="ECO:0000256" key="4">
    <source>
        <dbReference type="ARBA" id="ARBA00022801"/>
    </source>
</evidence>
<keyword evidence="4 7" id="KW-0378">Hydrolase</keyword>
<protein>
    <submittedName>
        <fullName evidence="9">Peptidase family M3 protein</fullName>
    </submittedName>
</protein>
<keyword evidence="10" id="KW-1185">Reference proteome</keyword>
<dbReference type="EMBL" id="JADAQX010000647">
    <property type="protein sequence ID" value="KAF8819670.1"/>
    <property type="molecule type" value="Genomic_DNA"/>
</dbReference>
<evidence type="ECO:0000313" key="10">
    <source>
        <dbReference type="Proteomes" id="UP000823046"/>
    </source>
</evidence>
<reference evidence="9 10" key="1">
    <citation type="journal article" date="2020" name="bioRxiv">
        <title>Metabolic contributions of an alphaproteobacterial endosymbiont in the apicomplexan Cardiosporidium cionae.</title>
        <authorList>
            <person name="Hunter E.S."/>
            <person name="Paight C.J."/>
            <person name="Lane C.E."/>
        </authorList>
    </citation>
    <scope>NUCLEOTIDE SEQUENCE [LARGE SCALE GENOMIC DNA]</scope>
    <source>
        <strain evidence="9">ESH_2018</strain>
    </source>
</reference>
<comment type="similarity">
    <text evidence="1 7">Belongs to the peptidase M3 family.</text>
</comment>
<evidence type="ECO:0000256" key="2">
    <source>
        <dbReference type="ARBA" id="ARBA00022670"/>
    </source>
</evidence>
<evidence type="ECO:0000256" key="6">
    <source>
        <dbReference type="ARBA" id="ARBA00023049"/>
    </source>
</evidence>
<evidence type="ECO:0000313" key="9">
    <source>
        <dbReference type="EMBL" id="KAF8819670.1"/>
    </source>
</evidence>
<keyword evidence="5 7" id="KW-0862">Zinc</keyword>
<accession>A0ABQ7J7J0</accession>
<proteinExistence type="inferred from homology"/>